<feature type="signal peptide" evidence="1">
    <location>
        <begin position="1"/>
        <end position="21"/>
    </location>
</feature>
<dbReference type="GO" id="GO:0016799">
    <property type="term" value="F:hydrolase activity, hydrolyzing N-glycosyl compounds"/>
    <property type="evidence" value="ECO:0007669"/>
    <property type="project" value="InterPro"/>
</dbReference>
<evidence type="ECO:0000313" key="4">
    <source>
        <dbReference type="EMBL" id="SMG14269.1"/>
    </source>
</evidence>
<proteinExistence type="predicted"/>
<dbReference type="AlphaFoldDB" id="A0A1X7IIT3"/>
<keyword evidence="1" id="KW-0732">Signal</keyword>
<dbReference type="Pfam" id="PF21027">
    <property type="entry name" value="Sde0182_C"/>
    <property type="match status" value="1"/>
</dbReference>
<accession>A0A1X7IIT3</accession>
<dbReference type="InterPro" id="IPR011483">
    <property type="entry name" value="Sde182_NH-like"/>
</dbReference>
<evidence type="ECO:0008006" key="6">
    <source>
        <dbReference type="Google" id="ProtNLM"/>
    </source>
</evidence>
<feature type="chain" id="PRO_5012010480" description="DUF1593 domain-containing protein" evidence="1">
    <location>
        <begin position="22"/>
        <end position="474"/>
    </location>
</feature>
<dbReference type="SUPFAM" id="SSF53590">
    <property type="entry name" value="Nucleoside hydrolase"/>
    <property type="match status" value="1"/>
</dbReference>
<evidence type="ECO:0000256" key="1">
    <source>
        <dbReference type="SAM" id="SignalP"/>
    </source>
</evidence>
<gene>
    <name evidence="4" type="ORF">SAMN03080602_00858</name>
</gene>
<evidence type="ECO:0000259" key="3">
    <source>
        <dbReference type="Pfam" id="PF21027"/>
    </source>
</evidence>
<name>A0A1X7IIT3_9FLAO</name>
<dbReference type="Proteomes" id="UP000193420">
    <property type="component" value="Unassembled WGS sequence"/>
</dbReference>
<feature type="domain" description="Cellulose-binding Sde182 nucleoside hydrolase-like" evidence="2">
    <location>
        <begin position="26"/>
        <end position="293"/>
    </location>
</feature>
<keyword evidence="5" id="KW-1185">Reference proteome</keyword>
<evidence type="ECO:0000313" key="5">
    <source>
        <dbReference type="Proteomes" id="UP000193420"/>
    </source>
</evidence>
<evidence type="ECO:0000259" key="2">
    <source>
        <dbReference type="Pfam" id="PF07632"/>
    </source>
</evidence>
<dbReference type="STRING" id="188872.SAMN03080602_00858"/>
<reference evidence="5" key="1">
    <citation type="submission" date="2017-04" db="EMBL/GenBank/DDBJ databases">
        <authorList>
            <person name="Varghese N."/>
            <person name="Submissions S."/>
        </authorList>
    </citation>
    <scope>NUCLEOTIDE SEQUENCE [LARGE SCALE GENOMIC DNA]</scope>
    <source>
        <strain evidence="5">DSM 19835</strain>
    </source>
</reference>
<dbReference type="EMBL" id="FXAO01000001">
    <property type="protein sequence ID" value="SMG14269.1"/>
    <property type="molecule type" value="Genomic_DNA"/>
</dbReference>
<dbReference type="Gene3D" id="2.60.40.10">
    <property type="entry name" value="Immunoglobulins"/>
    <property type="match status" value="1"/>
</dbReference>
<dbReference type="InterPro" id="IPR048527">
    <property type="entry name" value="Sde182_C"/>
</dbReference>
<protein>
    <recommendedName>
        <fullName evidence="6">DUF1593 domain-containing protein</fullName>
    </recommendedName>
</protein>
<dbReference type="Gene3D" id="3.90.245.10">
    <property type="entry name" value="Ribonucleoside hydrolase-like"/>
    <property type="match status" value="1"/>
</dbReference>
<feature type="domain" description="Cellulose-binding Sde182 C-terminal" evidence="3">
    <location>
        <begin position="381"/>
        <end position="472"/>
    </location>
</feature>
<dbReference type="OrthoDB" id="253051at2"/>
<dbReference type="RefSeq" id="WP_139827136.1">
    <property type="nucleotide sequence ID" value="NZ_FXAO01000001.1"/>
</dbReference>
<sequence length="474" mass="53576">MKTNNFIAIVGMALLTISAIAQEKPRVFVLTDIENEPDDAMSMVRFLVYANHYDIEGLAATTSVHQQNKVATYRIQEIVNAYAKVRDNLEKHESGFPTGDYLKSRITEGLPEYGVQAVGPGKDSPASELLIKAVDKKDSRPVWVTVWGGPNVLAQALWKVRETRSKKDLEQFVKKLRVYTISDQDDSGPWIRKEFPELFFIVSPGFNAGGGYHHATWSGISGDFFHARCDGADFSTVTNEWLDQNIRKKGPLGAEYPMWDYLMEGDTPSFLALINNGLSYPEHPEWGGWGGRYEYYTPRMKKWFLSPETRPIFSNAEDEVLGMDGRWHSGNHETIWRWREDFQNDFAARMDWTILPYEKANHPPVAKLGHAQTLLAKKGDKVLLSAKGSSDPDNDALSYQWFTYEEAGTFSVSSARSGQPVEIQNFDQPEAWFTVPTKRVGGSGTGTLHVILKVTDHGTPRLTRYQRVIVNIEE</sequence>
<dbReference type="Pfam" id="PF07632">
    <property type="entry name" value="Sde182_NH-like"/>
    <property type="match status" value="1"/>
</dbReference>
<organism evidence="4 5">
    <name type="scientific">Arenibacter troitsensis</name>
    <dbReference type="NCBI Taxonomy" id="188872"/>
    <lineage>
        <taxon>Bacteria</taxon>
        <taxon>Pseudomonadati</taxon>
        <taxon>Bacteroidota</taxon>
        <taxon>Flavobacteriia</taxon>
        <taxon>Flavobacteriales</taxon>
        <taxon>Flavobacteriaceae</taxon>
        <taxon>Arenibacter</taxon>
    </lineage>
</organism>
<dbReference type="InterPro" id="IPR013783">
    <property type="entry name" value="Ig-like_fold"/>
</dbReference>
<dbReference type="InterPro" id="IPR036452">
    <property type="entry name" value="Ribo_hydro-like"/>
</dbReference>